<proteinExistence type="predicted"/>
<dbReference type="PROSITE" id="PS50878">
    <property type="entry name" value="RT_POL"/>
    <property type="match status" value="1"/>
</dbReference>
<evidence type="ECO:0000259" key="1">
    <source>
        <dbReference type="PROSITE" id="PS50878"/>
    </source>
</evidence>
<dbReference type="InterPro" id="IPR052055">
    <property type="entry name" value="Hepadnavirus_pol/RT"/>
</dbReference>
<accession>A0A8S3T4S7</accession>
<feature type="domain" description="Reverse transcriptase" evidence="1">
    <location>
        <begin position="1"/>
        <end position="288"/>
    </location>
</feature>
<protein>
    <recommendedName>
        <fullName evidence="1">Reverse transcriptase domain-containing protein</fullName>
    </recommendedName>
</protein>
<dbReference type="Proteomes" id="UP000683360">
    <property type="component" value="Unassembled WGS sequence"/>
</dbReference>
<dbReference type="PANTHER" id="PTHR33050:SF8">
    <property type="entry name" value="REVERSE TRANSCRIPTASE DOMAIN-CONTAINING PROTEIN"/>
    <property type="match status" value="1"/>
</dbReference>
<evidence type="ECO:0000313" key="2">
    <source>
        <dbReference type="EMBL" id="CAG2224001.1"/>
    </source>
</evidence>
<dbReference type="InterPro" id="IPR043128">
    <property type="entry name" value="Rev_trsase/Diguanyl_cyclase"/>
</dbReference>
<reference evidence="2" key="1">
    <citation type="submission" date="2021-03" db="EMBL/GenBank/DDBJ databases">
        <authorList>
            <person name="Bekaert M."/>
        </authorList>
    </citation>
    <scope>NUCLEOTIDE SEQUENCE</scope>
</reference>
<dbReference type="Gene3D" id="3.30.70.270">
    <property type="match status" value="1"/>
</dbReference>
<dbReference type="InterPro" id="IPR043502">
    <property type="entry name" value="DNA/RNA_pol_sf"/>
</dbReference>
<name>A0A8S3T4S7_MYTED</name>
<sequence>MESTLKQSVRVQKRGTRTQQNRVQYAEKNVNDQVILSLGVTTPIVISNLVHELENHPNKEFKNYLVSGLSQGFSTGITTLPSKSIECKNLRSALSQPAHVLKLIEMEVEKGFLEGPFDFIPFKHYRINPIGVAEGKYNKKKRLIVDLSAPHEDPKNPSLNELIDKDEFSLQYVSIDDAIRTIKSLGFKSWLLKTDIADAFKVMPLSPMSSPKIFDTLSQAICWIAQNNYNIEHILHLLDDFLVIVPEQDNAQQTMNTFLDIFKSLGVPLSFKKTEGPCHKLEYLGIFLDTINMEAYLPLEKVLRIQEIIEYFSKRNSCTKRELLSLLGHLNFACRVIVPGRSFVSHLIKLSTTVKKLHHHVHLKSCKPDLVMWSKFLKDWNGVSFFLNDNITNAADIHLFTDATPSSFGGFYQNEWFQGDFPYELLSCEQTSMAFFELYPIVMACVLWGDRWKRKRILFNCDNLATVDIIKKGRSKIQSLMKLMRKLTYHSAINNFVVHAKHIPGIKNCIADSLSRYQMMKFRALAPHANAIPTPCLHPSELMMV</sequence>
<dbReference type="SUPFAM" id="SSF56672">
    <property type="entry name" value="DNA/RNA polymerases"/>
    <property type="match status" value="1"/>
</dbReference>
<gene>
    <name evidence="2" type="ORF">MEDL_37232</name>
</gene>
<dbReference type="InterPro" id="IPR000477">
    <property type="entry name" value="RT_dom"/>
</dbReference>
<organism evidence="2 3">
    <name type="scientific">Mytilus edulis</name>
    <name type="common">Blue mussel</name>
    <dbReference type="NCBI Taxonomy" id="6550"/>
    <lineage>
        <taxon>Eukaryota</taxon>
        <taxon>Metazoa</taxon>
        <taxon>Spiralia</taxon>
        <taxon>Lophotrochozoa</taxon>
        <taxon>Mollusca</taxon>
        <taxon>Bivalvia</taxon>
        <taxon>Autobranchia</taxon>
        <taxon>Pteriomorphia</taxon>
        <taxon>Mytilida</taxon>
        <taxon>Mytiloidea</taxon>
        <taxon>Mytilidae</taxon>
        <taxon>Mytilinae</taxon>
        <taxon>Mytilus</taxon>
    </lineage>
</organism>
<dbReference type="CDD" id="cd09275">
    <property type="entry name" value="RNase_HI_RT_DIRS1"/>
    <property type="match status" value="1"/>
</dbReference>
<keyword evidence="3" id="KW-1185">Reference proteome</keyword>
<dbReference type="PANTHER" id="PTHR33050">
    <property type="entry name" value="REVERSE TRANSCRIPTASE DOMAIN-CONTAINING PROTEIN"/>
    <property type="match status" value="1"/>
</dbReference>
<dbReference type="AlphaFoldDB" id="A0A8S3T4S7"/>
<comment type="caution">
    <text evidence="2">The sequence shown here is derived from an EMBL/GenBank/DDBJ whole genome shotgun (WGS) entry which is preliminary data.</text>
</comment>
<dbReference type="EMBL" id="CAJPWZ010001795">
    <property type="protein sequence ID" value="CAG2224001.1"/>
    <property type="molecule type" value="Genomic_DNA"/>
</dbReference>
<evidence type="ECO:0000313" key="3">
    <source>
        <dbReference type="Proteomes" id="UP000683360"/>
    </source>
</evidence>
<dbReference type="OrthoDB" id="6103391at2759"/>